<reference evidence="1 2" key="1">
    <citation type="journal article" date="2019" name="Int. J. Syst. Evol. Microbiol.">
        <title>The Global Catalogue of Microorganisms (GCM) 10K type strain sequencing project: providing services to taxonomists for standard genome sequencing and annotation.</title>
        <authorList>
            <consortium name="The Broad Institute Genomics Platform"/>
            <consortium name="The Broad Institute Genome Sequencing Center for Infectious Disease"/>
            <person name="Wu L."/>
            <person name="Ma J."/>
        </authorList>
    </citation>
    <scope>NUCLEOTIDE SEQUENCE [LARGE SCALE GENOMIC DNA]</scope>
    <source>
        <strain evidence="1 2">CGMCC 1.12237</strain>
    </source>
</reference>
<organism evidence="1 2">
    <name type="scientific">Salinirubrum litoreum</name>
    <dbReference type="NCBI Taxonomy" id="1126234"/>
    <lineage>
        <taxon>Archaea</taxon>
        <taxon>Methanobacteriati</taxon>
        <taxon>Methanobacteriota</taxon>
        <taxon>Stenosarchaea group</taxon>
        <taxon>Halobacteria</taxon>
        <taxon>Halobacteriales</taxon>
        <taxon>Haloferacaceae</taxon>
        <taxon>Salinirubrum</taxon>
    </lineage>
</organism>
<dbReference type="EMBL" id="JBHSKX010000002">
    <property type="protein sequence ID" value="MFC5367746.1"/>
    <property type="molecule type" value="Genomic_DNA"/>
</dbReference>
<dbReference type="InterPro" id="IPR029060">
    <property type="entry name" value="PIN-like_dom_sf"/>
</dbReference>
<keyword evidence="2" id="KW-1185">Reference proteome</keyword>
<sequence length="158" mass="16872">MPATTDDPVLFDVGVIALAHAGTPVSETPLSYVRKAIAGEIDAVIPLPALVGAHHVLASVYGYSNAEASALMSRLLDASRIHWYEKTATETVRAGFEVAGTANVEGWDGFYARVAREEGVETVLTLDDDFETLDGISAEVVLTPAEFTELNDYLGDDD</sequence>
<accession>A0ABD5RD84</accession>
<comment type="caution">
    <text evidence="1">The sequence shown here is derived from an EMBL/GenBank/DDBJ whole genome shotgun (WGS) entry which is preliminary data.</text>
</comment>
<dbReference type="SUPFAM" id="SSF88723">
    <property type="entry name" value="PIN domain-like"/>
    <property type="match status" value="1"/>
</dbReference>
<dbReference type="AlphaFoldDB" id="A0ABD5RD84"/>
<name>A0ABD5RD84_9EURY</name>
<evidence type="ECO:0000313" key="2">
    <source>
        <dbReference type="Proteomes" id="UP001596201"/>
    </source>
</evidence>
<dbReference type="RefSeq" id="WP_227229992.1">
    <property type="nucleotide sequence ID" value="NZ_JAJCVJ010000002.1"/>
</dbReference>
<protein>
    <submittedName>
        <fullName evidence="1">Type II toxin-antitoxin system VapC family toxin</fullName>
    </submittedName>
</protein>
<proteinExistence type="predicted"/>
<dbReference type="Proteomes" id="UP001596201">
    <property type="component" value="Unassembled WGS sequence"/>
</dbReference>
<gene>
    <name evidence="1" type="ORF">ACFPJ5_12460</name>
</gene>
<evidence type="ECO:0000313" key="1">
    <source>
        <dbReference type="EMBL" id="MFC5367746.1"/>
    </source>
</evidence>